<dbReference type="STRING" id="795797.HacjB3_08005"/>
<gene>
    <name evidence="1" type="ordered locus">HacjB3_08005</name>
    <name evidence="2" type="ORF">C497_14717</name>
</gene>
<dbReference type="HOGENOM" id="CLU_1933189_0_0_2"/>
<name>D8J2M9_HALJB</name>
<dbReference type="GeneID" id="9419403"/>
<dbReference type="PROSITE" id="PS51257">
    <property type="entry name" value="PROKAR_LIPOPROTEIN"/>
    <property type="match status" value="1"/>
</dbReference>
<dbReference type="OrthoDB" id="270310at2157"/>
<reference evidence="2 4" key="2">
    <citation type="journal article" date="2014" name="PLoS Genet.">
        <title>Phylogenetically driven sequencing of extremely halophilic archaea reveals strategies for static and dynamic osmo-response.</title>
        <authorList>
            <person name="Becker E.A."/>
            <person name="Seitzer P.M."/>
            <person name="Tritt A."/>
            <person name="Larsen D."/>
            <person name="Krusor M."/>
            <person name="Yao A.I."/>
            <person name="Wu D."/>
            <person name="Madern D."/>
            <person name="Eisen J.A."/>
            <person name="Darling A.E."/>
            <person name="Facciotti M.T."/>
        </authorList>
    </citation>
    <scope>NUCLEOTIDE SEQUENCE [LARGE SCALE GENOMIC DNA]</scope>
    <source>
        <strain evidence="2">B3</strain>
        <strain evidence="4">DSM 18796 / CECT 7217 / JCM 14584 / KCTC 4019 / B3</strain>
    </source>
</reference>
<keyword evidence="4" id="KW-1185">Reference proteome</keyword>
<proteinExistence type="predicted"/>
<organism evidence="1 3">
    <name type="scientific">Halalkalicoccus jeotgali (strain DSM 18796 / CECT 7217 / JCM 14584 / KCTC 4019 / B3)</name>
    <dbReference type="NCBI Taxonomy" id="795797"/>
    <lineage>
        <taxon>Archaea</taxon>
        <taxon>Methanobacteriati</taxon>
        <taxon>Methanobacteriota</taxon>
        <taxon>Stenosarchaea group</taxon>
        <taxon>Halobacteria</taxon>
        <taxon>Halobacteriales</taxon>
        <taxon>Halococcaceae</taxon>
        <taxon>Halalkalicoccus</taxon>
    </lineage>
</organism>
<dbReference type="eggNOG" id="arCOG02087">
    <property type="taxonomic scope" value="Archaea"/>
</dbReference>
<protein>
    <recommendedName>
        <fullName evidence="5">Carboxypeptidase regulatory-like domain-containing protein</fullName>
    </recommendedName>
</protein>
<evidence type="ECO:0000313" key="1">
    <source>
        <dbReference type="EMBL" id="ADJ14986.1"/>
    </source>
</evidence>
<dbReference type="KEGG" id="hje:HacjB3_08005"/>
<dbReference type="InterPro" id="IPR006311">
    <property type="entry name" value="TAT_signal"/>
</dbReference>
<dbReference type="AlphaFoldDB" id="D8J2M9"/>
<sequence length="130" mass="13337">MADGRGLGRRRLLRVGALGLATAAAGCSGSNSNQAPLEDGGESATYTLTVALVEDGGEPAPEASVSIQTAQLVPQADAKVPGPDGIVSFELSNGEYVIVVESQEYTNVEEPVTVDGSDVETEIVLERGYG</sequence>
<dbReference type="Proteomes" id="UP000011645">
    <property type="component" value="Unassembled WGS sequence"/>
</dbReference>
<accession>D8J2M9</accession>
<dbReference type="EMBL" id="AOHV01000038">
    <property type="protein sequence ID" value="ELY34998.1"/>
    <property type="molecule type" value="Genomic_DNA"/>
</dbReference>
<dbReference type="RefSeq" id="WP_008417643.1">
    <property type="nucleotide sequence ID" value="NC_014297.1"/>
</dbReference>
<dbReference type="PATRIC" id="fig|795797.18.peg.1593"/>
<evidence type="ECO:0000313" key="4">
    <source>
        <dbReference type="Proteomes" id="UP000011645"/>
    </source>
</evidence>
<dbReference type="PROSITE" id="PS51318">
    <property type="entry name" value="TAT"/>
    <property type="match status" value="1"/>
</dbReference>
<reference evidence="1 3" key="1">
    <citation type="journal article" date="2010" name="J. Bacteriol.">
        <title>Complete genome sequence of Halalkalicoccus jeotgali B3(T), an extremely halophilic archaeon.</title>
        <authorList>
            <person name="Roh S.W."/>
            <person name="Nam Y.D."/>
            <person name="Nam S.H."/>
            <person name="Choi S.H."/>
            <person name="Park H.S."/>
            <person name="Bae J.W."/>
        </authorList>
    </citation>
    <scope>NUCLEOTIDE SEQUENCE [LARGE SCALE GENOMIC DNA]</scope>
    <source>
        <strain evidence="1">B3</strain>
        <strain evidence="3">DSM 18796 / CECT 7217 / JCM 14584 / KCTC 4019 / B3</strain>
    </source>
</reference>
<evidence type="ECO:0000313" key="3">
    <source>
        <dbReference type="Proteomes" id="UP000000390"/>
    </source>
</evidence>
<dbReference type="Gene3D" id="2.60.40.1120">
    <property type="entry name" value="Carboxypeptidase-like, regulatory domain"/>
    <property type="match status" value="1"/>
</dbReference>
<dbReference type="Proteomes" id="UP000000390">
    <property type="component" value="Chromosome"/>
</dbReference>
<evidence type="ECO:0000313" key="2">
    <source>
        <dbReference type="EMBL" id="ELY34998.1"/>
    </source>
</evidence>
<evidence type="ECO:0008006" key="5">
    <source>
        <dbReference type="Google" id="ProtNLM"/>
    </source>
</evidence>
<dbReference type="EMBL" id="CP002062">
    <property type="protein sequence ID" value="ADJ14986.1"/>
    <property type="molecule type" value="Genomic_DNA"/>
</dbReference>